<dbReference type="AlphaFoldDB" id="A0A7R8CXD9"/>
<gene>
    <name evidence="2" type="ORF">LSAA_10839</name>
</gene>
<feature type="compositionally biased region" description="Low complexity" evidence="1">
    <location>
        <begin position="260"/>
        <end position="272"/>
    </location>
</feature>
<accession>A0A7R8CXD9</accession>
<feature type="compositionally biased region" description="Basic and acidic residues" evidence="1">
    <location>
        <begin position="82"/>
        <end position="100"/>
    </location>
</feature>
<feature type="compositionally biased region" description="Low complexity" evidence="1">
    <location>
        <begin position="352"/>
        <end position="363"/>
    </location>
</feature>
<feature type="region of interest" description="Disordered" evidence="1">
    <location>
        <begin position="69"/>
        <end position="414"/>
    </location>
</feature>
<feature type="compositionally biased region" description="Basic and acidic residues" evidence="1">
    <location>
        <begin position="142"/>
        <end position="154"/>
    </location>
</feature>
<dbReference type="EMBL" id="HG994584">
    <property type="protein sequence ID" value="CAF2959277.1"/>
    <property type="molecule type" value="Genomic_DNA"/>
</dbReference>
<reference evidence="2" key="1">
    <citation type="submission" date="2021-02" db="EMBL/GenBank/DDBJ databases">
        <authorList>
            <person name="Bekaert M."/>
        </authorList>
    </citation>
    <scope>NUCLEOTIDE SEQUENCE</scope>
    <source>
        <strain evidence="2">IoA-00</strain>
    </source>
</reference>
<feature type="compositionally biased region" description="Polar residues" evidence="1">
    <location>
        <begin position="228"/>
        <end position="255"/>
    </location>
</feature>
<feature type="compositionally biased region" description="Polar residues" evidence="1">
    <location>
        <begin position="364"/>
        <end position="382"/>
    </location>
</feature>
<evidence type="ECO:0000313" key="3">
    <source>
        <dbReference type="Proteomes" id="UP000675881"/>
    </source>
</evidence>
<evidence type="ECO:0000313" key="2">
    <source>
        <dbReference type="EMBL" id="CAF2959277.1"/>
    </source>
</evidence>
<feature type="compositionally biased region" description="Polar residues" evidence="1">
    <location>
        <begin position="340"/>
        <end position="349"/>
    </location>
</feature>
<protein>
    <submittedName>
        <fullName evidence="2">(salmon louse) hypothetical protein</fullName>
    </submittedName>
</protein>
<feature type="region of interest" description="Disordered" evidence="1">
    <location>
        <begin position="1"/>
        <end position="32"/>
    </location>
</feature>
<organism evidence="2 3">
    <name type="scientific">Lepeophtheirus salmonis</name>
    <name type="common">Salmon louse</name>
    <name type="synonym">Caligus salmonis</name>
    <dbReference type="NCBI Taxonomy" id="72036"/>
    <lineage>
        <taxon>Eukaryota</taxon>
        <taxon>Metazoa</taxon>
        <taxon>Ecdysozoa</taxon>
        <taxon>Arthropoda</taxon>
        <taxon>Crustacea</taxon>
        <taxon>Multicrustacea</taxon>
        <taxon>Hexanauplia</taxon>
        <taxon>Copepoda</taxon>
        <taxon>Siphonostomatoida</taxon>
        <taxon>Caligidae</taxon>
        <taxon>Lepeophtheirus</taxon>
    </lineage>
</organism>
<dbReference type="OrthoDB" id="6162659at2759"/>
<name>A0A7R8CXD9_LEPSM</name>
<evidence type="ECO:0000256" key="1">
    <source>
        <dbReference type="SAM" id="MobiDB-lite"/>
    </source>
</evidence>
<feature type="compositionally biased region" description="Acidic residues" evidence="1">
    <location>
        <begin position="106"/>
        <end position="115"/>
    </location>
</feature>
<keyword evidence="3" id="KW-1185">Reference proteome</keyword>
<feature type="compositionally biased region" description="Polar residues" evidence="1">
    <location>
        <begin position="397"/>
        <end position="408"/>
    </location>
</feature>
<dbReference type="Proteomes" id="UP000675881">
    <property type="component" value="Chromosome 5"/>
</dbReference>
<proteinExistence type="predicted"/>
<sequence>MTSNDSLLDAEEGNPFEDHAKSSSKRSRLSLEEKVFQRQLEEVMEISRTSEFGTMNSTIPLSHQGAPLQVLDIVTHSPSDSCPKRSREDSGSNTNHDHFTNKPIILDDDSDDDFPEGPVSLKAYKEKEKSKTSHTPVALESDQTKKASEKPESNKRKRDQVVPLQNNSPNKGKDSSSKKLKNKYLDDDFYSEDIPTNKPESEEEYSPEKKSKKSSKKKNDTKNSTSDMTTANCNNAKTIISSSTRQSDSKNSNTDLAPVNSTNSSTKTIKSSSTRESDSKNSTSESDCNSNVKVIKSSSKRESGSRNSTSNRTPVNPISKPLSSVPPKVKLRNDPPKTPPTISVNSSPACPTPSSSKSNPTTNRITPVISTPKSASRLNTMKTIPKWTPPAMIGKSGNASNNSEQKPSPSLGIRVGLSRRFKAAKPLHTNVKLNP</sequence>